<evidence type="ECO:0000313" key="4">
    <source>
        <dbReference type="Proteomes" id="UP000758856"/>
    </source>
</evidence>
<dbReference type="EMBL" id="BSFF01000003">
    <property type="protein sequence ID" value="GLK56309.1"/>
    <property type="molecule type" value="Genomic_DNA"/>
</dbReference>
<evidence type="ECO:0000313" key="5">
    <source>
        <dbReference type="Proteomes" id="UP001143400"/>
    </source>
</evidence>
<evidence type="ECO:0000259" key="1">
    <source>
        <dbReference type="Pfam" id="PF09356"/>
    </source>
</evidence>
<reference evidence="2" key="1">
    <citation type="journal article" date="2014" name="Int. J. Syst. Evol. Microbiol.">
        <title>Complete genome sequence of Corynebacterium casei LMG S-19264T (=DSM 44701T), isolated from a smear-ripened cheese.</title>
        <authorList>
            <consortium name="US DOE Joint Genome Institute (JGI-PGF)"/>
            <person name="Walter F."/>
            <person name="Albersmeier A."/>
            <person name="Kalinowski J."/>
            <person name="Ruckert C."/>
        </authorList>
    </citation>
    <scope>NUCLEOTIDE SEQUENCE</scope>
    <source>
        <strain evidence="2">VKM B-1606</strain>
    </source>
</reference>
<dbReference type="Proteomes" id="UP001143400">
    <property type="component" value="Unassembled WGS sequence"/>
</dbReference>
<name>A0A9W6MSI6_9HYPH</name>
<dbReference type="NCBIfam" id="TIGR02218">
    <property type="entry name" value="phg_TIGR02218"/>
    <property type="match status" value="1"/>
</dbReference>
<organism evidence="2 5">
    <name type="scientific">Methylopila capsulata</name>
    <dbReference type="NCBI Taxonomy" id="61654"/>
    <lineage>
        <taxon>Bacteria</taxon>
        <taxon>Pseudomonadati</taxon>
        <taxon>Pseudomonadota</taxon>
        <taxon>Alphaproteobacteria</taxon>
        <taxon>Hyphomicrobiales</taxon>
        <taxon>Methylopilaceae</taxon>
        <taxon>Methylopila</taxon>
    </lineage>
</organism>
<sequence length="290" mass="30506">MREIPEPMAAALASGATTFARLWRLARRDGAVLGFTDHDRDLVVSGETYRAESGMTASAAEAALGLAAGGLDVVGALDDAGLSETDLARGLYDGASVTLSLVDWRAAGAPLLLFAGVLGEVARERSLFTAELRGLASALQQPQGRLYQRACDAELGDARCGVDLAAPAHRAEGVVTEIVSARAFRAEALSGRGTVFTRGRLLWVEGANAGSTSELRRYEGAEAECAETPAMEIAVGDAFTVTAGCDKSFTTCRKRFINHKNFRGFPHMPGNDWLTGSARADGDNDGGRLV</sequence>
<dbReference type="Pfam" id="PF09356">
    <property type="entry name" value="Phage_BR0599"/>
    <property type="match status" value="1"/>
</dbReference>
<evidence type="ECO:0000313" key="2">
    <source>
        <dbReference type="EMBL" id="GLK56309.1"/>
    </source>
</evidence>
<dbReference type="Pfam" id="PF09931">
    <property type="entry name" value="Phage_phiJL001_Gp84_N"/>
    <property type="match status" value="1"/>
</dbReference>
<dbReference type="Proteomes" id="UP000758856">
    <property type="component" value="Unassembled WGS sequence"/>
</dbReference>
<protein>
    <submittedName>
        <fullName evidence="3">Phage protein (TIGR02218 family)</fullName>
    </submittedName>
</protein>
<dbReference type="EMBL" id="JAFBCY010000003">
    <property type="protein sequence ID" value="MBM7852103.1"/>
    <property type="molecule type" value="Genomic_DNA"/>
</dbReference>
<reference evidence="2" key="3">
    <citation type="submission" date="2023-01" db="EMBL/GenBank/DDBJ databases">
        <authorList>
            <person name="Sun Q."/>
            <person name="Evtushenko L."/>
        </authorList>
    </citation>
    <scope>NUCLEOTIDE SEQUENCE</scope>
    <source>
        <strain evidence="2">VKM B-1606</strain>
    </source>
</reference>
<dbReference type="InterPro" id="IPR018964">
    <property type="entry name" value="Phage_phiJL001_Gp84_C"/>
</dbReference>
<dbReference type="RefSeq" id="WP_204950533.1">
    <property type="nucleotide sequence ID" value="NZ_BSFF01000003.1"/>
</dbReference>
<reference evidence="3 4" key="2">
    <citation type="submission" date="2021-01" db="EMBL/GenBank/DDBJ databases">
        <title>Genomic Encyclopedia of Type Strains, Phase IV (KMG-IV): sequencing the most valuable type-strain genomes for metagenomic binning, comparative biology and taxonomic classification.</title>
        <authorList>
            <person name="Goeker M."/>
        </authorList>
    </citation>
    <scope>NUCLEOTIDE SEQUENCE [LARGE SCALE GENOMIC DNA]</scope>
    <source>
        <strain evidence="3 4">DSM 6130</strain>
    </source>
</reference>
<gene>
    <name evidence="2" type="ORF">GCM10008170_23280</name>
    <name evidence="3" type="ORF">JOD31_002345</name>
</gene>
<keyword evidence="4" id="KW-1185">Reference proteome</keyword>
<feature type="domain" description="Bacteriophage phiJL001 Gp84 C-terminal" evidence="1">
    <location>
        <begin position="195"/>
        <end position="272"/>
    </location>
</feature>
<dbReference type="InterPro" id="IPR011928">
    <property type="entry name" value="Phage_phiJL001_Gp84"/>
</dbReference>
<comment type="caution">
    <text evidence="2">The sequence shown here is derived from an EMBL/GenBank/DDBJ whole genome shotgun (WGS) entry which is preliminary data.</text>
</comment>
<proteinExistence type="predicted"/>
<accession>A0A9W6MSI6</accession>
<evidence type="ECO:0000313" key="3">
    <source>
        <dbReference type="EMBL" id="MBM7852103.1"/>
    </source>
</evidence>
<dbReference type="AlphaFoldDB" id="A0A9W6MSI6"/>